<protein>
    <recommendedName>
        <fullName evidence="7">Peptidase S8/S53 domain-containing protein</fullName>
    </recommendedName>
</protein>
<evidence type="ECO:0000256" key="4">
    <source>
        <dbReference type="ARBA" id="ARBA00022825"/>
    </source>
</evidence>
<feature type="compositionally biased region" description="Gly residues" evidence="6">
    <location>
        <begin position="173"/>
        <end position="182"/>
    </location>
</feature>
<keyword evidence="9" id="KW-1185">Reference proteome</keyword>
<proteinExistence type="inferred from homology"/>
<dbReference type="PANTHER" id="PTHR43806">
    <property type="entry name" value="PEPTIDASE S8"/>
    <property type="match status" value="1"/>
</dbReference>
<dbReference type="Proteomes" id="UP001501358">
    <property type="component" value="Unassembled WGS sequence"/>
</dbReference>
<evidence type="ECO:0000256" key="3">
    <source>
        <dbReference type="ARBA" id="ARBA00022801"/>
    </source>
</evidence>
<dbReference type="PROSITE" id="PS00136">
    <property type="entry name" value="SUBTILASE_ASP"/>
    <property type="match status" value="1"/>
</dbReference>
<dbReference type="Gene3D" id="3.40.50.200">
    <property type="entry name" value="Peptidase S8/S53 domain"/>
    <property type="match status" value="1"/>
</dbReference>
<organism evidence="8 9">
    <name type="scientific">Streptomyces thermolineatus</name>
    <dbReference type="NCBI Taxonomy" id="44033"/>
    <lineage>
        <taxon>Bacteria</taxon>
        <taxon>Bacillati</taxon>
        <taxon>Actinomycetota</taxon>
        <taxon>Actinomycetes</taxon>
        <taxon>Kitasatosporales</taxon>
        <taxon>Streptomycetaceae</taxon>
        <taxon>Streptomyces</taxon>
    </lineage>
</organism>
<feature type="active site" description="Charge relay system" evidence="5">
    <location>
        <position position="490"/>
    </location>
</feature>
<dbReference type="EMBL" id="BAAATA010000029">
    <property type="protein sequence ID" value="GAA2501369.1"/>
    <property type="molecule type" value="Genomic_DNA"/>
</dbReference>
<keyword evidence="3 5" id="KW-0378">Hydrolase</keyword>
<feature type="region of interest" description="Disordered" evidence="6">
    <location>
        <begin position="396"/>
        <end position="417"/>
    </location>
</feature>
<dbReference type="SUPFAM" id="SSF52743">
    <property type="entry name" value="Subtilisin-like"/>
    <property type="match status" value="1"/>
</dbReference>
<feature type="domain" description="Peptidase S8/S53" evidence="7">
    <location>
        <begin position="235"/>
        <end position="527"/>
    </location>
</feature>
<comment type="similarity">
    <text evidence="1 5">Belongs to the peptidase S8 family.</text>
</comment>
<feature type="region of interest" description="Disordered" evidence="6">
    <location>
        <begin position="117"/>
        <end position="209"/>
    </location>
</feature>
<accession>A0ABN3MI40</accession>
<keyword evidence="4 5" id="KW-0720">Serine protease</keyword>
<gene>
    <name evidence="8" type="ORF">GCM10010406_42360</name>
</gene>
<feature type="compositionally biased region" description="Low complexity" evidence="6">
    <location>
        <begin position="117"/>
        <end position="146"/>
    </location>
</feature>
<dbReference type="PROSITE" id="PS51892">
    <property type="entry name" value="SUBTILASE"/>
    <property type="match status" value="1"/>
</dbReference>
<evidence type="ECO:0000256" key="5">
    <source>
        <dbReference type="PROSITE-ProRule" id="PRU01240"/>
    </source>
</evidence>
<evidence type="ECO:0000256" key="2">
    <source>
        <dbReference type="ARBA" id="ARBA00022670"/>
    </source>
</evidence>
<evidence type="ECO:0000313" key="9">
    <source>
        <dbReference type="Proteomes" id="UP001501358"/>
    </source>
</evidence>
<evidence type="ECO:0000256" key="1">
    <source>
        <dbReference type="ARBA" id="ARBA00011073"/>
    </source>
</evidence>
<feature type="active site" description="Charge relay system" evidence="5">
    <location>
        <position position="242"/>
    </location>
</feature>
<dbReference type="InterPro" id="IPR023827">
    <property type="entry name" value="Peptidase_S8_Asp-AS"/>
</dbReference>
<dbReference type="RefSeq" id="WP_344384766.1">
    <property type="nucleotide sequence ID" value="NZ_BAAATA010000029.1"/>
</dbReference>
<dbReference type="InterPro" id="IPR000209">
    <property type="entry name" value="Peptidase_S8/S53_dom"/>
</dbReference>
<dbReference type="InterPro" id="IPR015500">
    <property type="entry name" value="Peptidase_S8_subtilisin-rel"/>
</dbReference>
<reference evidence="8 9" key="1">
    <citation type="journal article" date="2019" name="Int. J. Syst. Evol. Microbiol.">
        <title>The Global Catalogue of Microorganisms (GCM) 10K type strain sequencing project: providing services to taxonomists for standard genome sequencing and annotation.</title>
        <authorList>
            <consortium name="The Broad Institute Genomics Platform"/>
            <consortium name="The Broad Institute Genome Sequencing Center for Infectious Disease"/>
            <person name="Wu L."/>
            <person name="Ma J."/>
        </authorList>
    </citation>
    <scope>NUCLEOTIDE SEQUENCE [LARGE SCALE GENOMIC DNA]</scope>
    <source>
        <strain evidence="8 9">JCM 6307</strain>
    </source>
</reference>
<dbReference type="InterPro" id="IPR050131">
    <property type="entry name" value="Peptidase_S8_subtilisin-like"/>
</dbReference>
<name>A0ABN3MI40_9ACTN</name>
<evidence type="ECO:0000256" key="6">
    <source>
        <dbReference type="SAM" id="MobiDB-lite"/>
    </source>
</evidence>
<evidence type="ECO:0000313" key="8">
    <source>
        <dbReference type="EMBL" id="GAA2501369.1"/>
    </source>
</evidence>
<feature type="active site" description="Charge relay system" evidence="5">
    <location>
        <position position="287"/>
    </location>
</feature>
<dbReference type="InterPro" id="IPR036852">
    <property type="entry name" value="Peptidase_S8/S53_dom_sf"/>
</dbReference>
<dbReference type="Pfam" id="PF00082">
    <property type="entry name" value="Peptidase_S8"/>
    <property type="match status" value="1"/>
</dbReference>
<sequence length="537" mass="54107">MLGQHADRRRGAGAAGALHVLVLLALLALLLGAAPGGTGARRWISYLVVASRADAAGAGAAVRAVREAGGRPGTVHRQIGTVLAWSSAPDFAARLRSAPGVRAAGATRTAPLAAVPPAVTTARPRSGRPAPAAAPRLSPAASVLSAPDERGRADAAAPALPRDGREPALPVSGGSGEGGGSGEDGRSGEGGVRRPSAPAGADEPPLVPDPGERGAWNLAMVRAEDAAVPRRALRRVLVAVLDSGVDDSHPDLRAAVDPRHSASCVHGRADGSPGAWRPLSRPADGGHGTHVAATVAAARDGRGVAGVAPGARIAAVRLLGDAGQYYTENIVCGLLWAADNGARVINNSYFADPWKYNCPGDPDQAALIEAVGRAVAYARSRGAVVVTSAGNDGQDLDAVRVDGRSPHDHPDGVRPRARRLGPECLRLPGELPGVLGVTAVGPEGTRPAYSNHAAGRGWPAAPGGDPYGGPGDQVVSAWPGGRYAALSGTSMAAAHVSGVVAVIAARHPDASPDRLQELLNRSLGARGVARIPGPGSR</sequence>
<comment type="caution">
    <text evidence="8">The sequence shown here is derived from an EMBL/GenBank/DDBJ whole genome shotgun (WGS) entry which is preliminary data.</text>
</comment>
<evidence type="ECO:0000259" key="7">
    <source>
        <dbReference type="Pfam" id="PF00082"/>
    </source>
</evidence>
<feature type="region of interest" description="Disordered" evidence="6">
    <location>
        <begin position="263"/>
        <end position="288"/>
    </location>
</feature>
<keyword evidence="2 5" id="KW-0645">Protease</keyword>
<feature type="compositionally biased region" description="Basic and acidic residues" evidence="6">
    <location>
        <begin position="397"/>
        <end position="414"/>
    </location>
</feature>
<dbReference type="PRINTS" id="PR00723">
    <property type="entry name" value="SUBTILISIN"/>
</dbReference>
<dbReference type="PANTHER" id="PTHR43806:SF11">
    <property type="entry name" value="CEREVISIN-RELATED"/>
    <property type="match status" value="1"/>
</dbReference>